<dbReference type="InterPro" id="IPR010432">
    <property type="entry name" value="RDD"/>
</dbReference>
<dbReference type="InterPro" id="IPR000719">
    <property type="entry name" value="Prot_kinase_dom"/>
</dbReference>
<keyword evidence="3 10" id="KW-0812">Transmembrane</keyword>
<evidence type="ECO:0000313" key="13">
    <source>
        <dbReference type="Proteomes" id="UP001500503"/>
    </source>
</evidence>
<dbReference type="CDD" id="cd14014">
    <property type="entry name" value="STKc_PknB_like"/>
    <property type="match status" value="1"/>
</dbReference>
<evidence type="ECO:0000256" key="1">
    <source>
        <dbReference type="ARBA" id="ARBA00004141"/>
    </source>
</evidence>
<evidence type="ECO:0000256" key="4">
    <source>
        <dbReference type="ARBA" id="ARBA00022741"/>
    </source>
</evidence>
<dbReference type="SUPFAM" id="SSF56112">
    <property type="entry name" value="Protein kinase-like (PK-like)"/>
    <property type="match status" value="1"/>
</dbReference>
<comment type="subcellular location">
    <subcellularLocation>
        <location evidence="1">Membrane</location>
        <topology evidence="1">Multi-pass membrane protein</topology>
    </subcellularLocation>
</comment>
<dbReference type="PROSITE" id="PS00108">
    <property type="entry name" value="PROTEIN_KINASE_ST"/>
    <property type="match status" value="1"/>
</dbReference>
<gene>
    <name evidence="12" type="ORF">GCM10023191_097360</name>
</gene>
<keyword evidence="6 9" id="KW-0067">ATP-binding</keyword>
<dbReference type="Gene3D" id="1.10.510.10">
    <property type="entry name" value="Transferase(Phosphotransferase) domain 1"/>
    <property type="match status" value="1"/>
</dbReference>
<name>A0ABP8R7M1_9ACTN</name>
<dbReference type="Proteomes" id="UP001500503">
    <property type="component" value="Unassembled WGS sequence"/>
</dbReference>
<dbReference type="RefSeq" id="WP_345475458.1">
    <property type="nucleotide sequence ID" value="NZ_BAABHF010000066.1"/>
</dbReference>
<protein>
    <recommendedName>
        <fullName evidence="11">Protein kinase domain-containing protein</fullName>
    </recommendedName>
</protein>
<evidence type="ECO:0000313" key="12">
    <source>
        <dbReference type="EMBL" id="GAA4520421.1"/>
    </source>
</evidence>
<dbReference type="Pfam" id="PF06271">
    <property type="entry name" value="RDD"/>
    <property type="match status" value="1"/>
</dbReference>
<evidence type="ECO:0000259" key="11">
    <source>
        <dbReference type="PROSITE" id="PS50011"/>
    </source>
</evidence>
<keyword evidence="2" id="KW-0808">Transferase</keyword>
<keyword evidence="5" id="KW-0418">Kinase</keyword>
<evidence type="ECO:0000256" key="2">
    <source>
        <dbReference type="ARBA" id="ARBA00022679"/>
    </source>
</evidence>
<evidence type="ECO:0000256" key="7">
    <source>
        <dbReference type="ARBA" id="ARBA00022989"/>
    </source>
</evidence>
<dbReference type="Pfam" id="PF00069">
    <property type="entry name" value="Pkinase"/>
    <property type="match status" value="1"/>
</dbReference>
<keyword evidence="4 9" id="KW-0547">Nucleotide-binding</keyword>
<dbReference type="PROSITE" id="PS50011">
    <property type="entry name" value="PROTEIN_KINASE_DOM"/>
    <property type="match status" value="1"/>
</dbReference>
<keyword evidence="8 10" id="KW-0472">Membrane</keyword>
<keyword evidence="7 10" id="KW-1133">Transmembrane helix</keyword>
<dbReference type="Gene3D" id="3.30.200.20">
    <property type="entry name" value="Phosphorylase Kinase, domain 1"/>
    <property type="match status" value="1"/>
</dbReference>
<evidence type="ECO:0000256" key="6">
    <source>
        <dbReference type="ARBA" id="ARBA00022840"/>
    </source>
</evidence>
<dbReference type="PANTHER" id="PTHR43289:SF34">
    <property type="entry name" value="SERINE_THREONINE-PROTEIN KINASE YBDM-RELATED"/>
    <property type="match status" value="1"/>
</dbReference>
<proteinExistence type="predicted"/>
<feature type="transmembrane region" description="Helical" evidence="10">
    <location>
        <begin position="308"/>
        <end position="334"/>
    </location>
</feature>
<reference evidence="13" key="1">
    <citation type="journal article" date="2019" name="Int. J. Syst. Evol. Microbiol.">
        <title>The Global Catalogue of Microorganisms (GCM) 10K type strain sequencing project: providing services to taxonomists for standard genome sequencing and annotation.</title>
        <authorList>
            <consortium name="The Broad Institute Genomics Platform"/>
            <consortium name="The Broad Institute Genome Sequencing Center for Infectious Disease"/>
            <person name="Wu L."/>
            <person name="Ma J."/>
        </authorList>
    </citation>
    <scope>NUCLEOTIDE SEQUENCE [LARGE SCALE GENOMIC DNA]</scope>
    <source>
        <strain evidence="13">JCM 17933</strain>
    </source>
</reference>
<feature type="binding site" evidence="9">
    <location>
        <position position="43"/>
    </location>
    <ligand>
        <name>ATP</name>
        <dbReference type="ChEBI" id="CHEBI:30616"/>
    </ligand>
</feature>
<evidence type="ECO:0000256" key="8">
    <source>
        <dbReference type="ARBA" id="ARBA00023136"/>
    </source>
</evidence>
<evidence type="ECO:0000256" key="5">
    <source>
        <dbReference type="ARBA" id="ARBA00022777"/>
    </source>
</evidence>
<dbReference type="PROSITE" id="PS00107">
    <property type="entry name" value="PROTEIN_KINASE_ATP"/>
    <property type="match status" value="1"/>
</dbReference>
<comment type="caution">
    <text evidence="12">The sequence shown here is derived from an EMBL/GenBank/DDBJ whole genome shotgun (WGS) entry which is preliminary data.</text>
</comment>
<accession>A0ABP8R7M1</accession>
<evidence type="ECO:0000256" key="10">
    <source>
        <dbReference type="SAM" id="Phobius"/>
    </source>
</evidence>
<dbReference type="InterPro" id="IPR011009">
    <property type="entry name" value="Kinase-like_dom_sf"/>
</dbReference>
<dbReference type="SMART" id="SM00220">
    <property type="entry name" value="S_TKc"/>
    <property type="match status" value="1"/>
</dbReference>
<sequence length="458" mass="48101">MEPLRPTDPRSVGDHQVIARLGEGGMGQVFLGTSPGGRPVAIKVVRPALAAEAGFRERFRREVEAARTVSGAFTAPVVEADPVGPVPWLATAYLPGLSLLDLVRAHGPLPPPAVRALGAALAEALVAVHRAGIAHRDLKPSNVMITPQGVRVIDFGIAKAADGGPLTQSGQLLGTPGYLAPEQAAGGAVGPATDVFALAAVLCFAATAVGPFGVGDVPLLLHRTFHEEPDLTAVADPGLRDLIAAGLHKNPAQRPTPAWLLSALARPEDGLGWLPAPLADVVLRQAALRPPAPATAPSPPYAPWGRRLAAALLDGLFIVLPILCYVAYLMAFVWGRENITVLNRGVAISTIRATVPIVALACLITFFVLLVRTLVREGRTGQSPGKRLLRIELLDARTGRPVGIGRALVRRLAHVLDSLPCYLGFLWPLWDEQHQTFADKLAGTVVLDRPGPAPGMGG</sequence>
<evidence type="ECO:0000256" key="3">
    <source>
        <dbReference type="ARBA" id="ARBA00022692"/>
    </source>
</evidence>
<feature type="domain" description="Protein kinase" evidence="11">
    <location>
        <begin position="15"/>
        <end position="274"/>
    </location>
</feature>
<evidence type="ECO:0000256" key="9">
    <source>
        <dbReference type="PROSITE-ProRule" id="PRU10141"/>
    </source>
</evidence>
<organism evidence="12 13">
    <name type="scientific">Actinoallomurus oryzae</name>
    <dbReference type="NCBI Taxonomy" id="502180"/>
    <lineage>
        <taxon>Bacteria</taxon>
        <taxon>Bacillati</taxon>
        <taxon>Actinomycetota</taxon>
        <taxon>Actinomycetes</taxon>
        <taxon>Streptosporangiales</taxon>
        <taxon>Thermomonosporaceae</taxon>
        <taxon>Actinoallomurus</taxon>
    </lineage>
</organism>
<dbReference type="PANTHER" id="PTHR43289">
    <property type="entry name" value="MITOGEN-ACTIVATED PROTEIN KINASE KINASE KINASE 20-RELATED"/>
    <property type="match status" value="1"/>
</dbReference>
<dbReference type="EMBL" id="BAABHF010000066">
    <property type="protein sequence ID" value="GAA4520421.1"/>
    <property type="molecule type" value="Genomic_DNA"/>
</dbReference>
<feature type="transmembrane region" description="Helical" evidence="10">
    <location>
        <begin position="354"/>
        <end position="375"/>
    </location>
</feature>
<dbReference type="InterPro" id="IPR008271">
    <property type="entry name" value="Ser/Thr_kinase_AS"/>
</dbReference>
<keyword evidence="13" id="KW-1185">Reference proteome</keyword>
<dbReference type="InterPro" id="IPR017441">
    <property type="entry name" value="Protein_kinase_ATP_BS"/>
</dbReference>